<dbReference type="NCBIfam" id="TIGR02983">
    <property type="entry name" value="SigE-fam_strep"/>
    <property type="match status" value="1"/>
</dbReference>
<evidence type="ECO:0000259" key="7">
    <source>
        <dbReference type="Pfam" id="PF04545"/>
    </source>
</evidence>
<comment type="caution">
    <text evidence="8">The sequence shown here is derived from an EMBL/GenBank/DDBJ whole genome shotgun (WGS) entry which is preliminary data.</text>
</comment>
<dbReference type="InterPro" id="IPR014325">
    <property type="entry name" value="RNA_pol_sigma-E_actinobac"/>
</dbReference>
<dbReference type="InterPro" id="IPR014284">
    <property type="entry name" value="RNA_pol_sigma-70_dom"/>
</dbReference>
<evidence type="ECO:0000256" key="2">
    <source>
        <dbReference type="ARBA" id="ARBA00023015"/>
    </source>
</evidence>
<protein>
    <submittedName>
        <fullName evidence="8">SigE family RNA polymerase sigma factor</fullName>
    </submittedName>
</protein>
<name>A0A930VMG5_9ACTN</name>
<evidence type="ECO:0000313" key="8">
    <source>
        <dbReference type="EMBL" id="MBF4767242.1"/>
    </source>
</evidence>
<dbReference type="CDD" id="cd06171">
    <property type="entry name" value="Sigma70_r4"/>
    <property type="match status" value="1"/>
</dbReference>
<evidence type="ECO:0000256" key="5">
    <source>
        <dbReference type="ARBA" id="ARBA00023163"/>
    </source>
</evidence>
<dbReference type="PANTHER" id="PTHR43133:SF50">
    <property type="entry name" value="ECF RNA POLYMERASE SIGMA FACTOR SIGM"/>
    <property type="match status" value="1"/>
</dbReference>
<dbReference type="InterPro" id="IPR013324">
    <property type="entry name" value="RNA_pol_sigma_r3/r4-like"/>
</dbReference>
<feature type="domain" description="RNA polymerase sigma-70 region 4" evidence="7">
    <location>
        <begin position="105"/>
        <end position="153"/>
    </location>
</feature>
<keyword evidence="3" id="KW-0731">Sigma factor</keyword>
<dbReference type="InterPro" id="IPR007627">
    <property type="entry name" value="RNA_pol_sigma70_r2"/>
</dbReference>
<reference evidence="8" key="1">
    <citation type="submission" date="2020-11" db="EMBL/GenBank/DDBJ databases">
        <title>Nocardioides cynanchi sp. nov., isolated from soil of rhizosphere of Cynanchum wilfordii.</title>
        <authorList>
            <person name="Lee J.-S."/>
            <person name="Suh M.K."/>
            <person name="Kim J.-S."/>
        </authorList>
    </citation>
    <scope>NUCLEOTIDE SEQUENCE</scope>
    <source>
        <strain evidence="8">KCTC 19276</strain>
    </source>
</reference>
<organism evidence="8 9">
    <name type="scientific">Nocardioides agariphilus</name>
    <dbReference type="NCBI Taxonomy" id="433664"/>
    <lineage>
        <taxon>Bacteria</taxon>
        <taxon>Bacillati</taxon>
        <taxon>Actinomycetota</taxon>
        <taxon>Actinomycetes</taxon>
        <taxon>Propionibacteriales</taxon>
        <taxon>Nocardioidaceae</taxon>
        <taxon>Nocardioides</taxon>
    </lineage>
</organism>
<evidence type="ECO:0000256" key="4">
    <source>
        <dbReference type="ARBA" id="ARBA00023125"/>
    </source>
</evidence>
<keyword evidence="5" id="KW-0804">Transcription</keyword>
<keyword evidence="9" id="KW-1185">Reference proteome</keyword>
<gene>
    <name evidence="8" type="ORF">ISU10_05625</name>
</gene>
<dbReference type="GO" id="GO:0003677">
    <property type="term" value="F:DNA binding"/>
    <property type="evidence" value="ECO:0007669"/>
    <property type="project" value="UniProtKB-KW"/>
</dbReference>
<dbReference type="RefSeq" id="WP_194695389.1">
    <property type="nucleotide sequence ID" value="NZ_JADKPO010000005.1"/>
</dbReference>
<feature type="domain" description="RNA polymerase sigma-70 region 2" evidence="6">
    <location>
        <begin position="13"/>
        <end position="79"/>
    </location>
</feature>
<accession>A0A930VMG5</accession>
<evidence type="ECO:0000256" key="1">
    <source>
        <dbReference type="ARBA" id="ARBA00010641"/>
    </source>
</evidence>
<dbReference type="Pfam" id="PF04545">
    <property type="entry name" value="Sigma70_r4"/>
    <property type="match status" value="1"/>
</dbReference>
<evidence type="ECO:0000313" key="9">
    <source>
        <dbReference type="Proteomes" id="UP000660668"/>
    </source>
</evidence>
<dbReference type="InterPro" id="IPR039425">
    <property type="entry name" value="RNA_pol_sigma-70-like"/>
</dbReference>
<keyword evidence="4" id="KW-0238">DNA-binding</keyword>
<dbReference type="Gene3D" id="1.10.10.10">
    <property type="entry name" value="Winged helix-like DNA-binding domain superfamily/Winged helix DNA-binding domain"/>
    <property type="match status" value="1"/>
</dbReference>
<sequence length="172" mass="19100">MDADGQDAFDGFVRARYADLLRFARALTGSPEDGADLLHDALAGTLRAWHRVESHGDPEGYVRRAMVNRNISLWRRRTREHVHLSLAPDPPPTADHEWRVSVWAAIRALPPRQRTVVALRFYEELPVSKVADLMGCSEGTVKSQTAKAVAKLRLALADNSFGQEVSDGPVHP</sequence>
<dbReference type="InterPro" id="IPR013325">
    <property type="entry name" value="RNA_pol_sigma_r2"/>
</dbReference>
<dbReference type="GO" id="GO:0016987">
    <property type="term" value="F:sigma factor activity"/>
    <property type="evidence" value="ECO:0007669"/>
    <property type="project" value="UniProtKB-KW"/>
</dbReference>
<dbReference type="InterPro" id="IPR036388">
    <property type="entry name" value="WH-like_DNA-bd_sf"/>
</dbReference>
<dbReference type="SUPFAM" id="SSF88659">
    <property type="entry name" value="Sigma3 and sigma4 domains of RNA polymerase sigma factors"/>
    <property type="match status" value="1"/>
</dbReference>
<keyword evidence="2" id="KW-0805">Transcription regulation</keyword>
<dbReference type="Proteomes" id="UP000660668">
    <property type="component" value="Unassembled WGS sequence"/>
</dbReference>
<dbReference type="EMBL" id="JADKPO010000005">
    <property type="protein sequence ID" value="MBF4767242.1"/>
    <property type="molecule type" value="Genomic_DNA"/>
</dbReference>
<dbReference type="NCBIfam" id="TIGR02937">
    <property type="entry name" value="sigma70-ECF"/>
    <property type="match status" value="1"/>
</dbReference>
<dbReference type="GO" id="GO:0006352">
    <property type="term" value="P:DNA-templated transcription initiation"/>
    <property type="evidence" value="ECO:0007669"/>
    <property type="project" value="InterPro"/>
</dbReference>
<dbReference type="AlphaFoldDB" id="A0A930VMG5"/>
<evidence type="ECO:0000256" key="3">
    <source>
        <dbReference type="ARBA" id="ARBA00023082"/>
    </source>
</evidence>
<dbReference type="SUPFAM" id="SSF88946">
    <property type="entry name" value="Sigma2 domain of RNA polymerase sigma factors"/>
    <property type="match status" value="1"/>
</dbReference>
<proteinExistence type="inferred from homology"/>
<dbReference type="Pfam" id="PF04542">
    <property type="entry name" value="Sigma70_r2"/>
    <property type="match status" value="1"/>
</dbReference>
<dbReference type="Gene3D" id="1.10.1740.10">
    <property type="match status" value="1"/>
</dbReference>
<dbReference type="InterPro" id="IPR007630">
    <property type="entry name" value="RNA_pol_sigma70_r4"/>
</dbReference>
<comment type="similarity">
    <text evidence="1">Belongs to the sigma-70 factor family. ECF subfamily.</text>
</comment>
<evidence type="ECO:0000259" key="6">
    <source>
        <dbReference type="Pfam" id="PF04542"/>
    </source>
</evidence>
<dbReference type="PANTHER" id="PTHR43133">
    <property type="entry name" value="RNA POLYMERASE ECF-TYPE SIGMA FACTO"/>
    <property type="match status" value="1"/>
</dbReference>